<sequence length="323" mass="38035">MSSVTDEHKVDNTSTYEVLDEHSSNKNHIKIINNSENTMKPYSNNNINDLIDHLMCLINERLDNAQQCKNMFYKNSMQLAFYQVLSEIKDKIALNTQQISNIDDQTSEQLIRVDNMLIAEGIFERCSSTNLSLTKKFDHNYTFDYSDYRTKLDQMRQIYYVELEKYENHCNDFCSHVRTLLREQSQIRPISEHEIEHMIKIIRKKFSTIQLQLKQSTCEAVMVLRSKSLDARRKRRNFSKLATEVLNAYFYSHLSNPYPSDEAKEELARQCGISVAQVCNWFGNKRIRYKKNMHKTQEEANIYAAKIALQAVHHNRDSLSNDY</sequence>
<evidence type="ECO:0000256" key="6">
    <source>
        <dbReference type="PROSITE-ProRule" id="PRU00108"/>
    </source>
</evidence>
<comment type="caution">
    <text evidence="9">The sequence shown here is derived from an EMBL/GenBank/DDBJ whole genome shotgun (WGS) entry which is preliminary data.</text>
</comment>
<evidence type="ECO:0000313" key="12">
    <source>
        <dbReference type="Proteomes" id="UP000663870"/>
    </source>
</evidence>
<dbReference type="SUPFAM" id="SSF46689">
    <property type="entry name" value="Homeodomain-like"/>
    <property type="match status" value="1"/>
</dbReference>
<evidence type="ECO:0000256" key="5">
    <source>
        <dbReference type="ARBA" id="ARBA00023242"/>
    </source>
</evidence>
<dbReference type="Pfam" id="PF05920">
    <property type="entry name" value="Homeobox_KN"/>
    <property type="match status" value="1"/>
</dbReference>
<dbReference type="InterPro" id="IPR050224">
    <property type="entry name" value="TALE_homeobox"/>
</dbReference>
<dbReference type="InterPro" id="IPR009057">
    <property type="entry name" value="Homeodomain-like_sf"/>
</dbReference>
<reference evidence="9" key="1">
    <citation type="submission" date="2021-02" db="EMBL/GenBank/DDBJ databases">
        <authorList>
            <person name="Nowell W R."/>
        </authorList>
    </citation>
    <scope>NUCLEOTIDE SEQUENCE</scope>
</reference>
<dbReference type="GO" id="GO:0003677">
    <property type="term" value="F:DNA binding"/>
    <property type="evidence" value="ECO:0007669"/>
    <property type="project" value="UniProtKB-UniRule"/>
</dbReference>
<evidence type="ECO:0000256" key="3">
    <source>
        <dbReference type="ARBA" id="ARBA00023125"/>
    </source>
</evidence>
<evidence type="ECO:0000256" key="2">
    <source>
        <dbReference type="ARBA" id="ARBA00007601"/>
    </source>
</evidence>
<accession>A0A813ML33</accession>
<dbReference type="AlphaFoldDB" id="A0A813ML33"/>
<dbReference type="SMART" id="SM00389">
    <property type="entry name" value="HOX"/>
    <property type="match status" value="1"/>
</dbReference>
<evidence type="ECO:0000259" key="7">
    <source>
        <dbReference type="PROSITE" id="PS50071"/>
    </source>
</evidence>
<dbReference type="GO" id="GO:0003700">
    <property type="term" value="F:DNA-binding transcription factor activity"/>
    <property type="evidence" value="ECO:0007669"/>
    <property type="project" value="InterPro"/>
</dbReference>
<dbReference type="CDD" id="cd00086">
    <property type="entry name" value="homeodomain"/>
    <property type="match status" value="1"/>
</dbReference>
<evidence type="ECO:0000259" key="8">
    <source>
        <dbReference type="PROSITE" id="PS51978"/>
    </source>
</evidence>
<dbReference type="GO" id="GO:0005634">
    <property type="term" value="C:nucleus"/>
    <property type="evidence" value="ECO:0007669"/>
    <property type="project" value="UniProtKB-SubCell"/>
</dbReference>
<keyword evidence="5 6" id="KW-0539">Nucleus</keyword>
<dbReference type="PROSITE" id="PS50071">
    <property type="entry name" value="HOMEOBOX_2"/>
    <property type="match status" value="1"/>
</dbReference>
<evidence type="ECO:0000256" key="4">
    <source>
        <dbReference type="ARBA" id="ARBA00023155"/>
    </source>
</evidence>
<comment type="similarity">
    <text evidence="2">Belongs to the TALE/PBX homeobox family.</text>
</comment>
<feature type="domain" description="PBC" evidence="8">
    <location>
        <begin position="42"/>
        <end position="230"/>
    </location>
</feature>
<evidence type="ECO:0000256" key="1">
    <source>
        <dbReference type="ARBA" id="ARBA00004123"/>
    </source>
</evidence>
<comment type="subcellular location">
    <subcellularLocation>
        <location evidence="1 6">Nucleus</location>
    </subcellularLocation>
</comment>
<dbReference type="Gene3D" id="1.10.10.60">
    <property type="entry name" value="Homeodomain-like"/>
    <property type="match status" value="1"/>
</dbReference>
<dbReference type="InterPro" id="IPR005542">
    <property type="entry name" value="PBX_PBC_dom"/>
</dbReference>
<feature type="DNA-binding region" description="Homeobox" evidence="6">
    <location>
        <begin position="231"/>
        <end position="293"/>
    </location>
</feature>
<evidence type="ECO:0000313" key="9">
    <source>
        <dbReference type="EMBL" id="CAF0726437.1"/>
    </source>
</evidence>
<dbReference type="Proteomes" id="UP000663870">
    <property type="component" value="Unassembled WGS sequence"/>
</dbReference>
<dbReference type="InterPro" id="IPR008422">
    <property type="entry name" value="KN_HD"/>
</dbReference>
<dbReference type="Pfam" id="PF03792">
    <property type="entry name" value="PBC"/>
    <property type="match status" value="1"/>
</dbReference>
<dbReference type="PANTHER" id="PTHR11850">
    <property type="entry name" value="HOMEOBOX PROTEIN TRANSCRIPTION FACTORS"/>
    <property type="match status" value="1"/>
</dbReference>
<protein>
    <submittedName>
        <fullName evidence="9">Uncharacterized protein</fullName>
    </submittedName>
</protein>
<dbReference type="InterPro" id="IPR001356">
    <property type="entry name" value="HD"/>
</dbReference>
<name>A0A813ML33_9BILA</name>
<proteinExistence type="inferred from homology"/>
<keyword evidence="4 6" id="KW-0371">Homeobox</keyword>
<dbReference type="EMBL" id="CAJNOL010000012">
    <property type="protein sequence ID" value="CAF0741389.1"/>
    <property type="molecule type" value="Genomic_DNA"/>
</dbReference>
<evidence type="ECO:0000313" key="11">
    <source>
        <dbReference type="Proteomes" id="UP000663854"/>
    </source>
</evidence>
<dbReference type="EMBL" id="CAJNOH010000002">
    <property type="protein sequence ID" value="CAF0726437.1"/>
    <property type="molecule type" value="Genomic_DNA"/>
</dbReference>
<feature type="domain" description="Homeobox" evidence="7">
    <location>
        <begin position="229"/>
        <end position="292"/>
    </location>
</feature>
<dbReference type="PROSITE" id="PS51978">
    <property type="entry name" value="PBC"/>
    <property type="match status" value="1"/>
</dbReference>
<keyword evidence="3 6" id="KW-0238">DNA-binding</keyword>
<evidence type="ECO:0000313" key="10">
    <source>
        <dbReference type="EMBL" id="CAF0741389.1"/>
    </source>
</evidence>
<gene>
    <name evidence="10" type="ORF">JXQ802_LOCUS1144</name>
    <name evidence="9" type="ORF">PYM288_LOCUS624</name>
</gene>
<dbReference type="Proteomes" id="UP000663854">
    <property type="component" value="Unassembled WGS sequence"/>
</dbReference>
<keyword evidence="12" id="KW-1185">Reference proteome</keyword>
<organism evidence="9 11">
    <name type="scientific">Rotaria sordida</name>
    <dbReference type="NCBI Taxonomy" id="392033"/>
    <lineage>
        <taxon>Eukaryota</taxon>
        <taxon>Metazoa</taxon>
        <taxon>Spiralia</taxon>
        <taxon>Gnathifera</taxon>
        <taxon>Rotifera</taxon>
        <taxon>Eurotatoria</taxon>
        <taxon>Bdelloidea</taxon>
        <taxon>Philodinida</taxon>
        <taxon>Philodinidae</taxon>
        <taxon>Rotaria</taxon>
    </lineage>
</organism>